<accession>A0A0L6UJ32</accession>
<evidence type="ECO:0000259" key="1">
    <source>
        <dbReference type="Pfam" id="PF07727"/>
    </source>
</evidence>
<dbReference type="OrthoDB" id="3799035at2759"/>
<comment type="caution">
    <text evidence="2">The sequence shown here is derived from an EMBL/GenBank/DDBJ whole genome shotgun (WGS) entry which is preliminary data.</text>
</comment>
<dbReference type="InterPro" id="IPR013103">
    <property type="entry name" value="RVT_2"/>
</dbReference>
<dbReference type="AlphaFoldDB" id="A0A0L6UJ32"/>
<sequence length="88" mass="10452">MKSVFLFALLNKEIFIKTPQGSKRKALYLHLVKFLYGLKQAPKNWYEILTAWFIKINYNPSVSDYFLFIHKDKSSFIFFHVDDLLVAC</sequence>
<dbReference type="Proteomes" id="UP000037035">
    <property type="component" value="Unassembled WGS sequence"/>
</dbReference>
<evidence type="ECO:0000313" key="2">
    <source>
        <dbReference type="EMBL" id="KNZ48551.1"/>
    </source>
</evidence>
<name>A0A0L6UJ32_9BASI</name>
<proteinExistence type="predicted"/>
<feature type="domain" description="Reverse transcriptase Ty1/copia-type" evidence="1">
    <location>
        <begin position="2"/>
        <end position="87"/>
    </location>
</feature>
<dbReference type="VEuPathDB" id="FungiDB:VP01_558g5"/>
<dbReference type="Pfam" id="PF07727">
    <property type="entry name" value="RVT_2"/>
    <property type="match status" value="1"/>
</dbReference>
<gene>
    <name evidence="2" type="ORF">VP01_558g5</name>
</gene>
<organism evidence="2 3">
    <name type="scientific">Puccinia sorghi</name>
    <dbReference type="NCBI Taxonomy" id="27349"/>
    <lineage>
        <taxon>Eukaryota</taxon>
        <taxon>Fungi</taxon>
        <taxon>Dikarya</taxon>
        <taxon>Basidiomycota</taxon>
        <taxon>Pucciniomycotina</taxon>
        <taxon>Pucciniomycetes</taxon>
        <taxon>Pucciniales</taxon>
        <taxon>Pucciniaceae</taxon>
        <taxon>Puccinia</taxon>
    </lineage>
</organism>
<reference evidence="2 3" key="1">
    <citation type="submission" date="2015-08" db="EMBL/GenBank/DDBJ databases">
        <title>Next Generation Sequencing and Analysis of the Genome of Puccinia sorghi L Schw, the Causal Agent of Maize Common Rust.</title>
        <authorList>
            <person name="Rochi L."/>
            <person name="Burguener G."/>
            <person name="Darino M."/>
            <person name="Turjanski A."/>
            <person name="Kreff E."/>
            <person name="Dieguez M.J."/>
            <person name="Sacco F."/>
        </authorList>
    </citation>
    <scope>NUCLEOTIDE SEQUENCE [LARGE SCALE GENOMIC DNA]</scope>
    <source>
        <strain evidence="2 3">RO10H11247</strain>
    </source>
</reference>
<evidence type="ECO:0000313" key="3">
    <source>
        <dbReference type="Proteomes" id="UP000037035"/>
    </source>
</evidence>
<dbReference type="EMBL" id="LAVV01010818">
    <property type="protein sequence ID" value="KNZ48551.1"/>
    <property type="molecule type" value="Genomic_DNA"/>
</dbReference>
<keyword evidence="3" id="KW-1185">Reference proteome</keyword>
<protein>
    <recommendedName>
        <fullName evidence="1">Reverse transcriptase Ty1/copia-type domain-containing protein</fullName>
    </recommendedName>
</protein>